<dbReference type="Gene3D" id="3.90.1640.30">
    <property type="match status" value="1"/>
</dbReference>
<dbReference type="Pfam" id="PF01368">
    <property type="entry name" value="DHH"/>
    <property type="match status" value="1"/>
</dbReference>
<dbReference type="InterPro" id="IPR038763">
    <property type="entry name" value="DHH_sf"/>
</dbReference>
<dbReference type="PANTHER" id="PTHR30255">
    <property type="entry name" value="SINGLE-STRANDED-DNA-SPECIFIC EXONUCLEASE RECJ"/>
    <property type="match status" value="1"/>
</dbReference>
<evidence type="ECO:0000259" key="1">
    <source>
        <dbReference type="Pfam" id="PF01368"/>
    </source>
</evidence>
<dbReference type="OrthoDB" id="1925987at2"/>
<dbReference type="RefSeq" id="WP_090038338.1">
    <property type="nucleotide sequence ID" value="NZ_FOKI01000002.1"/>
</dbReference>
<sequence length="277" mass="31140">MHKVWEDKCSPNKTLGHNPFLINNMDIAINRIAKAINEREKIVVYGPCNVDGICSISLLMLLFKYLNADVEYYISEDKQQNISSKVIGEHVSMLGASLIISLGCIIESIEQENFIKKLGMEVIALNNCDVKNDFESTLIKYKKGCISTITFKLAQAIAAYYNMKSINKYIDLAMIGIYSGNEGIVSGENKVLFDEGIKYILKTNNYGLRALMNYTGINVANEENINNMILVMTPTKNAVGTMDNARIVVELLTTNNQYRAHQIVKYLNKEVNNSLEL</sequence>
<dbReference type="EMBL" id="FOKI01000002">
    <property type="protein sequence ID" value="SFA76923.1"/>
    <property type="molecule type" value="Genomic_DNA"/>
</dbReference>
<dbReference type="AlphaFoldDB" id="A0A1I0VLM7"/>
<dbReference type="GO" id="GO:0004527">
    <property type="term" value="F:exonuclease activity"/>
    <property type="evidence" value="ECO:0007669"/>
    <property type="project" value="UniProtKB-KW"/>
</dbReference>
<dbReference type="Proteomes" id="UP000198619">
    <property type="component" value="Unassembled WGS sequence"/>
</dbReference>
<keyword evidence="3" id="KW-1185">Reference proteome</keyword>
<dbReference type="STRING" id="84698.SAMN04488528_1002140"/>
<gene>
    <name evidence="2" type="ORF">SAMN04488528_1002140</name>
</gene>
<dbReference type="InterPro" id="IPR051673">
    <property type="entry name" value="SSDNA_exonuclease_RecJ"/>
</dbReference>
<accession>A0A1I0VLM7</accession>
<name>A0A1I0VLM7_9CLOT</name>
<feature type="domain" description="DDH" evidence="1">
    <location>
        <begin position="41"/>
        <end position="177"/>
    </location>
</feature>
<dbReference type="SUPFAM" id="SSF64182">
    <property type="entry name" value="DHH phosphoesterases"/>
    <property type="match status" value="1"/>
</dbReference>
<protein>
    <recommendedName>
        <fullName evidence="1">DDH domain-containing protein</fullName>
    </recommendedName>
</protein>
<dbReference type="InterPro" id="IPR001667">
    <property type="entry name" value="DDH_dom"/>
</dbReference>
<dbReference type="PANTHER" id="PTHR30255:SF2">
    <property type="entry name" value="SINGLE-STRANDED-DNA-SPECIFIC EXONUCLEASE RECJ"/>
    <property type="match status" value="1"/>
</dbReference>
<proteinExistence type="predicted"/>
<reference evidence="2 3" key="1">
    <citation type="submission" date="2016-10" db="EMBL/GenBank/DDBJ databases">
        <authorList>
            <person name="de Groot N.N."/>
        </authorList>
    </citation>
    <scope>NUCLEOTIDE SEQUENCE [LARGE SCALE GENOMIC DNA]</scope>
    <source>
        <strain evidence="2 3">DSM 12271</strain>
    </source>
</reference>
<organism evidence="2 3">
    <name type="scientific">Clostridium frigidicarnis</name>
    <dbReference type="NCBI Taxonomy" id="84698"/>
    <lineage>
        <taxon>Bacteria</taxon>
        <taxon>Bacillati</taxon>
        <taxon>Bacillota</taxon>
        <taxon>Clostridia</taxon>
        <taxon>Eubacteriales</taxon>
        <taxon>Clostridiaceae</taxon>
        <taxon>Clostridium</taxon>
    </lineage>
</organism>
<evidence type="ECO:0000313" key="3">
    <source>
        <dbReference type="Proteomes" id="UP000198619"/>
    </source>
</evidence>
<evidence type="ECO:0000313" key="2">
    <source>
        <dbReference type="EMBL" id="SFA76923.1"/>
    </source>
</evidence>